<evidence type="ECO:0000313" key="3">
    <source>
        <dbReference type="Proteomes" id="UP000298424"/>
    </source>
</evidence>
<name>A0A4R8ZHF0_9MICO</name>
<proteinExistence type="predicted"/>
<dbReference type="CDD" id="cd01127">
    <property type="entry name" value="TrwB_TraG_TraD_VirD4"/>
    <property type="match status" value="2"/>
</dbReference>
<gene>
    <name evidence="2" type="ORF">E3T27_06180</name>
</gene>
<dbReference type="AlphaFoldDB" id="A0A4R8ZHF0"/>
<dbReference type="EMBL" id="SOGT01000006">
    <property type="protein sequence ID" value="TFD27340.1"/>
    <property type="molecule type" value="Genomic_DNA"/>
</dbReference>
<dbReference type="PANTHER" id="PTHR30121">
    <property type="entry name" value="UNCHARACTERIZED PROTEIN YJGR-RELATED"/>
    <property type="match status" value="1"/>
</dbReference>
<organism evidence="2 3">
    <name type="scientific">Cryobacterium lyxosi</name>
    <dbReference type="NCBI Taxonomy" id="1259228"/>
    <lineage>
        <taxon>Bacteria</taxon>
        <taxon>Bacillati</taxon>
        <taxon>Actinomycetota</taxon>
        <taxon>Actinomycetes</taxon>
        <taxon>Micrococcales</taxon>
        <taxon>Microbacteriaceae</taxon>
        <taxon>Cryobacterium</taxon>
    </lineage>
</organism>
<dbReference type="OrthoDB" id="3258326at2"/>
<dbReference type="SUPFAM" id="SSF52540">
    <property type="entry name" value="P-loop containing nucleoside triphosphate hydrolases"/>
    <property type="match status" value="1"/>
</dbReference>
<dbReference type="Proteomes" id="UP000298424">
    <property type="component" value="Unassembled WGS sequence"/>
</dbReference>
<feature type="region of interest" description="Disordered" evidence="1">
    <location>
        <begin position="86"/>
        <end position="106"/>
    </location>
</feature>
<keyword evidence="3" id="KW-1185">Reference proteome</keyword>
<feature type="region of interest" description="Disordered" evidence="1">
    <location>
        <begin position="684"/>
        <end position="721"/>
    </location>
</feature>
<dbReference type="GO" id="GO:0016020">
    <property type="term" value="C:membrane"/>
    <property type="evidence" value="ECO:0007669"/>
    <property type="project" value="InterPro"/>
</dbReference>
<dbReference type="Gene3D" id="3.40.50.300">
    <property type="entry name" value="P-loop containing nucleotide triphosphate hydrolases"/>
    <property type="match status" value="2"/>
</dbReference>
<dbReference type="InterPro" id="IPR027417">
    <property type="entry name" value="P-loop_NTPase"/>
</dbReference>
<dbReference type="InterPro" id="IPR051162">
    <property type="entry name" value="T4SS_component"/>
</dbReference>
<dbReference type="InterPro" id="IPR003688">
    <property type="entry name" value="TraG/VirD4"/>
</dbReference>
<accession>A0A4R8ZHF0</accession>
<dbReference type="RefSeq" id="WP_134571928.1">
    <property type="nucleotide sequence ID" value="NZ_SOGT01000006.1"/>
</dbReference>
<dbReference type="PANTHER" id="PTHR30121:SF11">
    <property type="entry name" value="AAA+ ATPASE DOMAIN-CONTAINING PROTEIN"/>
    <property type="match status" value="1"/>
</dbReference>
<sequence length="721" mass="77664">MTPPRNAKITPTFLRLHLPSPLNADSVAELLARLAQPDAPIPLILETRATDDGISYLLGVHPSAAEHLVRLLRDLVPGIRSMATRPSDRAPIEAGGHISTHPPGLPLRVDGAETTIRAIYSAFGARRPGETVVVQVIIGLGHAPRALPTKITDPSASLWKSLSHGTQLAPAEMRSRMKTTAEQANLDVGIRIGASASTPERRKRLVVELVGAMATAQSPGVRLQLGREDIQRLNAAVIPSRWPIRLSVAELLPLIAWPIGDQELPGLPAHHPRLVPVPASLSTTENVFATANAPGDSRLVGIRTPGRMQHLVVTGPTGSGKSMVFASLIAQDIAAGRPLVLVDPKRQLVDFISERVPVDLAERVVIIDAADVNPVGFNPLDTDGRNKDVVVDGILSAFKAVFEDGWGPRTEDLMHAGLLSLAIAGEVRGAPYTLLDLPRLLTDSPFRREVIGAISGDQTLASFWAVFEELSPGARAQIIAAPMNKLRKFVLRKNLAAVLGQPRPRFRLRDIFLGGKAVLVPLNDSLLGPGAAQLLGSLVVAELWMATLERAAEARPLDRPAAIYIDEVQQFLHLPTSIADALATSRSYGVSWNLAHQFRDQLPAQMRAAFDTNARNKVVFGLGPDDARDLARMATRLVAEDFMALKPYDVYANVVDDGAPAGWFSARTLAPTAALHDGDIVRQKSRDQWGQVERPDTVDTPELGDALSEPAPVASRKARRS</sequence>
<reference evidence="2 3" key="1">
    <citation type="submission" date="2019-03" db="EMBL/GenBank/DDBJ databases">
        <title>Genomics of glacier-inhabiting Cryobacterium strains.</title>
        <authorList>
            <person name="Liu Q."/>
            <person name="Xin Y.-H."/>
        </authorList>
    </citation>
    <scope>NUCLEOTIDE SEQUENCE [LARGE SCALE GENOMIC DNA]</scope>
    <source>
        <strain evidence="2 3">TMT1-1</strain>
    </source>
</reference>
<comment type="caution">
    <text evidence="2">The sequence shown here is derived from an EMBL/GenBank/DDBJ whole genome shotgun (WGS) entry which is preliminary data.</text>
</comment>
<evidence type="ECO:0000256" key="1">
    <source>
        <dbReference type="SAM" id="MobiDB-lite"/>
    </source>
</evidence>
<feature type="compositionally biased region" description="Basic and acidic residues" evidence="1">
    <location>
        <begin position="684"/>
        <end position="697"/>
    </location>
</feature>
<evidence type="ECO:0000313" key="2">
    <source>
        <dbReference type="EMBL" id="TFD27340.1"/>
    </source>
</evidence>
<protein>
    <submittedName>
        <fullName evidence="2">Type IV secretory system conjugative DNA transfer family protein</fullName>
    </submittedName>
</protein>
<dbReference type="Pfam" id="PF02534">
    <property type="entry name" value="T4SS-DNA_transf"/>
    <property type="match status" value="1"/>
</dbReference>